<dbReference type="InParanoid" id="A0A0C9ZVX0"/>
<dbReference type="EMBL" id="KN835926">
    <property type="protein sequence ID" value="KIK33516.1"/>
    <property type="molecule type" value="Genomic_DNA"/>
</dbReference>
<protein>
    <submittedName>
        <fullName evidence="1">Unplaced genomic scaffold CY34scaffold_795, whole genome shotgun sequence</fullName>
    </submittedName>
</protein>
<evidence type="ECO:0000313" key="2">
    <source>
        <dbReference type="Proteomes" id="UP000054485"/>
    </source>
</evidence>
<dbReference type="Proteomes" id="UP000054485">
    <property type="component" value="Unassembled WGS sequence"/>
</dbReference>
<dbReference type="OrthoDB" id="3261222at2759"/>
<keyword evidence="2" id="KW-1185">Reference proteome</keyword>
<reference evidence="2" key="2">
    <citation type="submission" date="2015-01" db="EMBL/GenBank/DDBJ databases">
        <title>Evolutionary Origins and Diversification of the Mycorrhizal Mutualists.</title>
        <authorList>
            <consortium name="DOE Joint Genome Institute"/>
            <consortium name="Mycorrhizal Genomics Consortium"/>
            <person name="Kohler A."/>
            <person name="Kuo A."/>
            <person name="Nagy L.G."/>
            <person name="Floudas D."/>
            <person name="Copeland A."/>
            <person name="Barry K.W."/>
            <person name="Cichocki N."/>
            <person name="Veneault-Fourrey C."/>
            <person name="LaButti K."/>
            <person name="Lindquist E.A."/>
            <person name="Lipzen A."/>
            <person name="Lundell T."/>
            <person name="Morin E."/>
            <person name="Murat C."/>
            <person name="Riley R."/>
            <person name="Ohm R."/>
            <person name="Sun H."/>
            <person name="Tunlid A."/>
            <person name="Henrissat B."/>
            <person name="Grigoriev I.V."/>
            <person name="Hibbett D.S."/>
            <person name="Martin F."/>
        </authorList>
    </citation>
    <scope>NUCLEOTIDE SEQUENCE [LARGE SCALE GENOMIC DNA]</scope>
    <source>
        <strain evidence="2">UH-Slu-Lm8-n1</strain>
    </source>
</reference>
<evidence type="ECO:0000313" key="1">
    <source>
        <dbReference type="EMBL" id="KIK33516.1"/>
    </source>
</evidence>
<reference evidence="1 2" key="1">
    <citation type="submission" date="2014-04" db="EMBL/GenBank/DDBJ databases">
        <authorList>
            <consortium name="DOE Joint Genome Institute"/>
            <person name="Kuo A."/>
            <person name="Ruytinx J."/>
            <person name="Rineau F."/>
            <person name="Colpaert J."/>
            <person name="Kohler A."/>
            <person name="Nagy L.G."/>
            <person name="Floudas D."/>
            <person name="Copeland A."/>
            <person name="Barry K.W."/>
            <person name="Cichocki N."/>
            <person name="Veneault-Fourrey C."/>
            <person name="LaButti K."/>
            <person name="Lindquist E.A."/>
            <person name="Lipzen A."/>
            <person name="Lundell T."/>
            <person name="Morin E."/>
            <person name="Murat C."/>
            <person name="Sun H."/>
            <person name="Tunlid A."/>
            <person name="Henrissat B."/>
            <person name="Grigoriev I.V."/>
            <person name="Hibbett D.S."/>
            <person name="Martin F."/>
            <person name="Nordberg H.P."/>
            <person name="Cantor M.N."/>
            <person name="Hua S.X."/>
        </authorList>
    </citation>
    <scope>NUCLEOTIDE SEQUENCE [LARGE SCALE GENOMIC DNA]</scope>
    <source>
        <strain evidence="1 2">UH-Slu-Lm8-n1</strain>
    </source>
</reference>
<gene>
    <name evidence="1" type="ORF">CY34DRAFT_51318</name>
</gene>
<dbReference type="AlphaFoldDB" id="A0A0C9ZVX0"/>
<sequence length="172" mass="19518">MLYAADVWCAGLVEKGRGKKGRGRGARGFASQMPRVQRMATISIAGGLRSSPTDMLDAHANVLPFQQTLRKACYRATLRMATLPQKHPLAKGIKNAYDYGKERDFKGKKRYPSPLHKLMYEFRINPSQVEKIDPVRHYPKWKPDVDIHIAEKAETAMVEDELADENLRAYSD</sequence>
<dbReference type="HOGENOM" id="CLU_109468_0_0_1"/>
<name>A0A0C9ZVX0_9AGAM</name>
<organism evidence="1 2">
    <name type="scientific">Suillus luteus UH-Slu-Lm8-n1</name>
    <dbReference type="NCBI Taxonomy" id="930992"/>
    <lineage>
        <taxon>Eukaryota</taxon>
        <taxon>Fungi</taxon>
        <taxon>Dikarya</taxon>
        <taxon>Basidiomycota</taxon>
        <taxon>Agaricomycotina</taxon>
        <taxon>Agaricomycetes</taxon>
        <taxon>Agaricomycetidae</taxon>
        <taxon>Boletales</taxon>
        <taxon>Suillineae</taxon>
        <taxon>Suillaceae</taxon>
        <taxon>Suillus</taxon>
    </lineage>
</organism>
<dbReference type="STRING" id="930992.A0A0C9ZVX0"/>
<feature type="non-terminal residue" evidence="1">
    <location>
        <position position="172"/>
    </location>
</feature>
<proteinExistence type="predicted"/>
<accession>A0A0C9ZVX0</accession>